<evidence type="ECO:0008006" key="2">
    <source>
        <dbReference type="Google" id="ProtNLM"/>
    </source>
</evidence>
<feature type="non-terminal residue" evidence="1">
    <location>
        <position position="39"/>
    </location>
</feature>
<reference evidence="1" key="1">
    <citation type="journal article" date="2014" name="Front. Microbiol.">
        <title>High frequency of phylogenetically diverse reductive dehalogenase-homologous genes in deep subseafloor sedimentary metagenomes.</title>
        <authorList>
            <person name="Kawai M."/>
            <person name="Futagami T."/>
            <person name="Toyoda A."/>
            <person name="Takaki Y."/>
            <person name="Nishi S."/>
            <person name="Hori S."/>
            <person name="Arai W."/>
            <person name="Tsubouchi T."/>
            <person name="Morono Y."/>
            <person name="Uchiyama I."/>
            <person name="Ito T."/>
            <person name="Fujiyama A."/>
            <person name="Inagaki F."/>
            <person name="Takami H."/>
        </authorList>
    </citation>
    <scope>NUCLEOTIDE SEQUENCE</scope>
    <source>
        <strain evidence="1">Expedition CK06-06</strain>
    </source>
</reference>
<evidence type="ECO:0000313" key="1">
    <source>
        <dbReference type="EMBL" id="GAG06298.1"/>
    </source>
</evidence>
<sequence length="39" mass="4517">MRHAQIHAPIVNIDNRVLYGSFAERAKSAIDLREQLQVR</sequence>
<dbReference type="EMBL" id="BARS01020354">
    <property type="protein sequence ID" value="GAG06298.1"/>
    <property type="molecule type" value="Genomic_DNA"/>
</dbReference>
<comment type="caution">
    <text evidence="1">The sequence shown here is derived from an EMBL/GenBank/DDBJ whole genome shotgun (WGS) entry which is preliminary data.</text>
</comment>
<dbReference type="AlphaFoldDB" id="X0V1A2"/>
<proteinExistence type="predicted"/>
<accession>X0V1A2</accession>
<gene>
    <name evidence="1" type="ORF">S01H1_32833</name>
</gene>
<name>X0V1A2_9ZZZZ</name>
<protein>
    <recommendedName>
        <fullName evidence="2">Thioredoxin-like fold domain-containing protein</fullName>
    </recommendedName>
</protein>
<organism evidence="1">
    <name type="scientific">marine sediment metagenome</name>
    <dbReference type="NCBI Taxonomy" id="412755"/>
    <lineage>
        <taxon>unclassified sequences</taxon>
        <taxon>metagenomes</taxon>
        <taxon>ecological metagenomes</taxon>
    </lineage>
</organism>